<evidence type="ECO:0000256" key="2">
    <source>
        <dbReference type="ARBA" id="ARBA00022723"/>
    </source>
</evidence>
<dbReference type="GO" id="GO:0009897">
    <property type="term" value="C:external side of plasma membrane"/>
    <property type="evidence" value="ECO:0007669"/>
    <property type="project" value="TreeGrafter"/>
</dbReference>
<keyword evidence="4" id="KW-0401">Integrin</keyword>
<protein>
    <submittedName>
        <fullName evidence="8">ITGAE isoform 8</fullName>
    </submittedName>
</protein>
<dbReference type="InterPro" id="IPR048285">
    <property type="entry name" value="Integrin_alpha_Ig-like_2"/>
</dbReference>
<evidence type="ECO:0000256" key="5">
    <source>
        <dbReference type="ARBA" id="ARBA00023136"/>
    </source>
</evidence>
<dbReference type="Pfam" id="PF20805">
    <property type="entry name" value="Integrin_A_Ig_2"/>
    <property type="match status" value="1"/>
</dbReference>
<dbReference type="GO" id="GO:0005178">
    <property type="term" value="F:integrin binding"/>
    <property type="evidence" value="ECO:0007669"/>
    <property type="project" value="TreeGrafter"/>
</dbReference>
<evidence type="ECO:0000313" key="8">
    <source>
        <dbReference type="EMBL" id="PNJ22638.1"/>
    </source>
</evidence>
<dbReference type="GO" id="GO:0033627">
    <property type="term" value="P:cell adhesion mediated by integrin"/>
    <property type="evidence" value="ECO:0007669"/>
    <property type="project" value="TreeGrafter"/>
</dbReference>
<keyword evidence="5" id="KW-0472">Membrane</keyword>
<keyword evidence="6" id="KW-0325">Glycoprotein</keyword>
<dbReference type="PANTHER" id="PTHR23220:SF79">
    <property type="entry name" value="INTEGRIN ALPHA-E"/>
    <property type="match status" value="1"/>
</dbReference>
<evidence type="ECO:0000256" key="1">
    <source>
        <dbReference type="ARBA" id="ARBA00004479"/>
    </source>
</evidence>
<dbReference type="GO" id="GO:0007229">
    <property type="term" value="P:integrin-mediated signaling pathway"/>
    <property type="evidence" value="ECO:0007669"/>
    <property type="project" value="UniProtKB-KW"/>
</dbReference>
<dbReference type="GO" id="GO:0007160">
    <property type="term" value="P:cell-matrix adhesion"/>
    <property type="evidence" value="ECO:0007669"/>
    <property type="project" value="TreeGrafter"/>
</dbReference>
<sequence length="138" mass="15718">HPQPILDRYTEPFAIFQLPYEKACKDKLFCVAELQLATAVSQQELVVGLTKELTLNINLTNSGEDSYLTSMALNYPRNLQFKRMQKAHVSVVWQLEENAFPNRTADITVTVTKPSITYVNTGQGLSHHKEFLFHIHGE</sequence>
<name>A0A2J8SPD9_PONAB</name>
<gene>
    <name evidence="8" type="ORF">CR201_G0041497</name>
</gene>
<feature type="domain" description="Integrin alpha second immunoglobulin-like" evidence="7">
    <location>
        <begin position="24"/>
        <end position="86"/>
    </location>
</feature>
<comment type="caution">
    <text evidence="8">The sequence shown here is derived from an EMBL/GenBank/DDBJ whole genome shotgun (WGS) entry which is preliminary data.</text>
</comment>
<dbReference type="SUPFAM" id="SSF69179">
    <property type="entry name" value="Integrin domains"/>
    <property type="match status" value="1"/>
</dbReference>
<feature type="non-terminal residue" evidence="8">
    <location>
        <position position="138"/>
    </location>
</feature>
<dbReference type="GO" id="GO:0098609">
    <property type="term" value="P:cell-cell adhesion"/>
    <property type="evidence" value="ECO:0007669"/>
    <property type="project" value="TreeGrafter"/>
</dbReference>
<evidence type="ECO:0000256" key="6">
    <source>
        <dbReference type="ARBA" id="ARBA00023180"/>
    </source>
</evidence>
<feature type="non-terminal residue" evidence="8">
    <location>
        <position position="1"/>
    </location>
</feature>
<comment type="subcellular location">
    <subcellularLocation>
        <location evidence="1">Membrane</location>
        <topology evidence="1">Single-pass type I membrane protein</topology>
    </subcellularLocation>
</comment>
<dbReference type="EMBL" id="NDHI03003557">
    <property type="protein sequence ID" value="PNJ22638.1"/>
    <property type="molecule type" value="Genomic_DNA"/>
</dbReference>
<organism evidence="8">
    <name type="scientific">Pongo abelii</name>
    <name type="common">Sumatran orangutan</name>
    <name type="synonym">Pongo pygmaeus abelii</name>
    <dbReference type="NCBI Taxonomy" id="9601"/>
    <lineage>
        <taxon>Eukaryota</taxon>
        <taxon>Metazoa</taxon>
        <taxon>Chordata</taxon>
        <taxon>Craniata</taxon>
        <taxon>Vertebrata</taxon>
        <taxon>Euteleostomi</taxon>
        <taxon>Mammalia</taxon>
        <taxon>Eutheria</taxon>
        <taxon>Euarchontoglires</taxon>
        <taxon>Primates</taxon>
        <taxon>Haplorrhini</taxon>
        <taxon>Catarrhini</taxon>
        <taxon>Hominidae</taxon>
        <taxon>Pongo</taxon>
    </lineage>
</organism>
<dbReference type="PANTHER" id="PTHR23220">
    <property type="entry name" value="INTEGRIN ALPHA"/>
    <property type="match status" value="1"/>
</dbReference>
<keyword evidence="3" id="KW-0106">Calcium</keyword>
<reference evidence="8" key="1">
    <citation type="submission" date="2017-12" db="EMBL/GenBank/DDBJ databases">
        <title>High-resolution comparative analysis of great ape genomes.</title>
        <authorList>
            <person name="Pollen A."/>
            <person name="Hastie A."/>
            <person name="Hormozdiari F."/>
            <person name="Dougherty M."/>
            <person name="Liu R."/>
            <person name="Chaisson M."/>
            <person name="Hoppe E."/>
            <person name="Hill C."/>
            <person name="Pang A."/>
            <person name="Hillier L."/>
            <person name="Baker C."/>
            <person name="Armstrong J."/>
            <person name="Shendure J."/>
            <person name="Paten B."/>
            <person name="Wilson R."/>
            <person name="Chao H."/>
            <person name="Schneider V."/>
            <person name="Ventura M."/>
            <person name="Kronenberg Z."/>
            <person name="Murali S."/>
            <person name="Gordon D."/>
            <person name="Cantsilieris S."/>
            <person name="Munson K."/>
            <person name="Nelson B."/>
            <person name="Raja A."/>
            <person name="Underwood J."/>
            <person name="Diekhans M."/>
            <person name="Fiddes I."/>
            <person name="Haussler D."/>
            <person name="Eichler E."/>
        </authorList>
    </citation>
    <scope>NUCLEOTIDE SEQUENCE [LARGE SCALE GENOMIC DNA]</scope>
    <source>
        <strain evidence="8">Susie</strain>
    </source>
</reference>
<keyword evidence="2" id="KW-0479">Metal-binding</keyword>
<evidence type="ECO:0000259" key="7">
    <source>
        <dbReference type="Pfam" id="PF20805"/>
    </source>
</evidence>
<dbReference type="AlphaFoldDB" id="A0A2J8SPD9"/>
<dbReference type="GO" id="GO:0008305">
    <property type="term" value="C:integrin complex"/>
    <property type="evidence" value="ECO:0007669"/>
    <property type="project" value="TreeGrafter"/>
</dbReference>
<accession>A0A2J8SPD9</accession>
<dbReference type="Gene3D" id="2.60.40.1510">
    <property type="entry name" value="ntegrin, alpha v. Chain A, domain 3"/>
    <property type="match status" value="1"/>
</dbReference>
<evidence type="ECO:0000256" key="4">
    <source>
        <dbReference type="ARBA" id="ARBA00023037"/>
    </source>
</evidence>
<dbReference type="GO" id="GO:0046872">
    <property type="term" value="F:metal ion binding"/>
    <property type="evidence" value="ECO:0007669"/>
    <property type="project" value="UniProtKB-KW"/>
</dbReference>
<evidence type="ECO:0000256" key="3">
    <source>
        <dbReference type="ARBA" id="ARBA00022837"/>
    </source>
</evidence>
<dbReference type="InterPro" id="IPR032695">
    <property type="entry name" value="Integrin_dom_sf"/>
</dbReference>
<proteinExistence type="predicted"/>